<protein>
    <recommendedName>
        <fullName evidence="5">Apple domain-containing protein</fullName>
    </recommendedName>
</protein>
<organism evidence="3 4">
    <name type="scientific">Colletotrichum kahawae</name>
    <name type="common">Coffee berry disease fungus</name>
    <dbReference type="NCBI Taxonomy" id="34407"/>
    <lineage>
        <taxon>Eukaryota</taxon>
        <taxon>Fungi</taxon>
        <taxon>Dikarya</taxon>
        <taxon>Ascomycota</taxon>
        <taxon>Pezizomycotina</taxon>
        <taxon>Sordariomycetes</taxon>
        <taxon>Hypocreomycetidae</taxon>
        <taxon>Glomerellales</taxon>
        <taxon>Glomerellaceae</taxon>
        <taxon>Colletotrichum</taxon>
        <taxon>Colletotrichum gloeosporioides species complex</taxon>
    </lineage>
</organism>
<comment type="caution">
    <text evidence="3">The sequence shown here is derived from an EMBL/GenBank/DDBJ whole genome shotgun (WGS) entry which is preliminary data.</text>
</comment>
<evidence type="ECO:0000256" key="2">
    <source>
        <dbReference type="SAM" id="Phobius"/>
    </source>
</evidence>
<feature type="region of interest" description="Disordered" evidence="1">
    <location>
        <begin position="24"/>
        <end position="61"/>
    </location>
</feature>
<gene>
    <name evidence="3" type="ORF">CKAH01_04579</name>
</gene>
<keyword evidence="2" id="KW-0812">Transmembrane</keyword>
<feature type="compositionally biased region" description="Low complexity" evidence="1">
    <location>
        <begin position="50"/>
        <end position="60"/>
    </location>
</feature>
<name>A0AAE0D854_COLKA</name>
<dbReference type="AlphaFoldDB" id="A0AAE0D854"/>
<keyword evidence="2" id="KW-0472">Membrane</keyword>
<dbReference type="EMBL" id="VYYT01000113">
    <property type="protein sequence ID" value="KAK2768011.1"/>
    <property type="molecule type" value="Genomic_DNA"/>
</dbReference>
<feature type="transmembrane region" description="Helical" evidence="2">
    <location>
        <begin position="76"/>
        <end position="102"/>
    </location>
</feature>
<proteinExistence type="predicted"/>
<evidence type="ECO:0000313" key="4">
    <source>
        <dbReference type="Proteomes" id="UP001281614"/>
    </source>
</evidence>
<evidence type="ECO:0000313" key="3">
    <source>
        <dbReference type="EMBL" id="KAK2768011.1"/>
    </source>
</evidence>
<sequence length="289" mass="30877">MAEKSIYQVNQAEKMSAREIDHGPEVIPNQYYHNTTPISPTYHGDENKHYSQQYSQQSQQPVPTERRICGLRRTSFFLVVVVAAVIIAASVGGGVGGSLAVLRMKEQTQAEVQASAAAKATATDSPVASSTMTSVPATGTITPTTDSTQPTANAASISIPTAGLVTTGDLQINCPNLTGRTMSVTVGGVKSKYDTECNVDYTGDNVDVMTLVSYTLDTCMMACSSYNKNINGTSERCIGVQFNGVIDTMMKNYGGNCVLKKNTGTKETTSQTSTSIYKKYNMHLAAMLS</sequence>
<evidence type="ECO:0000256" key="1">
    <source>
        <dbReference type="SAM" id="MobiDB-lite"/>
    </source>
</evidence>
<evidence type="ECO:0008006" key="5">
    <source>
        <dbReference type="Google" id="ProtNLM"/>
    </source>
</evidence>
<feature type="region of interest" description="Disordered" evidence="1">
    <location>
        <begin position="119"/>
        <end position="152"/>
    </location>
</feature>
<keyword evidence="4" id="KW-1185">Reference proteome</keyword>
<reference evidence="3" key="1">
    <citation type="submission" date="2023-02" db="EMBL/GenBank/DDBJ databases">
        <title>Colletotrichum kahawae CIFC_Que2 genome sequencing and assembly.</title>
        <authorList>
            <person name="Baroncelli R."/>
        </authorList>
    </citation>
    <scope>NUCLEOTIDE SEQUENCE</scope>
    <source>
        <strain evidence="3">CIFC_Que2</strain>
    </source>
</reference>
<dbReference type="Proteomes" id="UP001281614">
    <property type="component" value="Unassembled WGS sequence"/>
</dbReference>
<accession>A0AAE0D854</accession>
<feature type="compositionally biased region" description="Low complexity" evidence="1">
    <location>
        <begin position="133"/>
        <end position="151"/>
    </location>
</feature>
<keyword evidence="2" id="KW-1133">Transmembrane helix</keyword>